<keyword evidence="7" id="KW-0862">Zinc</keyword>
<evidence type="ECO:0000256" key="7">
    <source>
        <dbReference type="ARBA" id="ARBA00022833"/>
    </source>
</evidence>
<dbReference type="PANTHER" id="PTHR47168">
    <property type="entry name" value="RING ZINC FINGER DOMAIN SUPERFAMILY PROTEIN-RELATED"/>
    <property type="match status" value="1"/>
</dbReference>
<dbReference type="AlphaFoldDB" id="A0A1X2I0S6"/>
<dbReference type="SUPFAM" id="SSF52025">
    <property type="entry name" value="PA domain"/>
    <property type="match status" value="1"/>
</dbReference>
<keyword evidence="4 12" id="KW-0812">Transmembrane</keyword>
<evidence type="ECO:0000259" key="13">
    <source>
        <dbReference type="PROSITE" id="PS50089"/>
    </source>
</evidence>
<gene>
    <name evidence="14" type="ORF">BCR42DRAFT_427435</name>
</gene>
<comment type="caution">
    <text evidence="14">The sequence shown here is derived from an EMBL/GenBank/DDBJ whole genome shotgun (WGS) entry which is preliminary data.</text>
</comment>
<keyword evidence="15" id="KW-1185">Reference proteome</keyword>
<evidence type="ECO:0000256" key="3">
    <source>
        <dbReference type="ARBA" id="ARBA00012483"/>
    </source>
</evidence>
<dbReference type="InterPro" id="IPR003137">
    <property type="entry name" value="PA_domain"/>
</dbReference>
<evidence type="ECO:0000256" key="8">
    <source>
        <dbReference type="ARBA" id="ARBA00022989"/>
    </source>
</evidence>
<dbReference type="Proteomes" id="UP000193560">
    <property type="component" value="Unassembled WGS sequence"/>
</dbReference>
<accession>A0A1X2I0S6</accession>
<feature type="domain" description="RING-type" evidence="13">
    <location>
        <begin position="348"/>
        <end position="390"/>
    </location>
</feature>
<evidence type="ECO:0000256" key="2">
    <source>
        <dbReference type="ARBA" id="ARBA00004167"/>
    </source>
</evidence>
<proteinExistence type="predicted"/>
<dbReference type="GO" id="GO:0016020">
    <property type="term" value="C:membrane"/>
    <property type="evidence" value="ECO:0007669"/>
    <property type="project" value="UniProtKB-SubCell"/>
</dbReference>
<dbReference type="InterPro" id="IPR013083">
    <property type="entry name" value="Znf_RING/FYVE/PHD"/>
</dbReference>
<sequence>MLWFYQAGLVILFVKLGGIHALSLFQGTSSKIIQDMVWLYSNSSSLDYTYSEFSPIFYDESIKPLASDTNQINQTGLRGVLYDRGHSCSLTASIINNDALPSPIHNSSNTAVIQKVALIKDGGRCAFRDKIMNAQMDGASACIIYPEQPNSSQPFQTQNENLYNGSVIIPVFYVPNDIGQRLFSQLSGLSTSPRFLSINNNGPLSVNATQVVRVLMLPASSGSPNPWEITLLIMIVFLTVGFISSVCLHTYLWRKNRILQQMIEEGQLPPTLDMLPMGKTILDAAKIDLFPTRTISEKDVHDRENGKTENKNKRHSTVTVSSVNTTGQLSSKGVTLSRKSADIDDNTCVICLDALDVGQKVRQLPCEHEYHCHCIDPWLTSKSGECPLCKFDCVGHVTSPEEQKATEEAHAYYLNTDVNLFHIFMKHIRRRFFVSSSPTPQQ</sequence>
<feature type="transmembrane region" description="Helical" evidence="12">
    <location>
        <begin position="229"/>
        <end position="253"/>
    </location>
</feature>
<comment type="catalytic activity">
    <reaction evidence="1">
        <text>S-ubiquitinyl-[E2 ubiquitin-conjugating enzyme]-L-cysteine + [acceptor protein]-L-lysine = [E2 ubiquitin-conjugating enzyme]-L-cysteine + N(6)-ubiquitinyl-[acceptor protein]-L-lysine.</text>
        <dbReference type="EC" id="2.3.2.27"/>
    </reaction>
</comment>
<dbReference type="CDD" id="cd16454">
    <property type="entry name" value="RING-H2_PA-TM-RING"/>
    <property type="match status" value="1"/>
</dbReference>
<keyword evidence="5" id="KW-0479">Metal-binding</keyword>
<evidence type="ECO:0000256" key="11">
    <source>
        <dbReference type="SAM" id="MobiDB-lite"/>
    </source>
</evidence>
<keyword evidence="6 10" id="KW-0863">Zinc-finger</keyword>
<comment type="subcellular location">
    <subcellularLocation>
        <location evidence="2">Membrane</location>
        <topology evidence="2">Single-pass membrane protein</topology>
    </subcellularLocation>
</comment>
<evidence type="ECO:0000256" key="12">
    <source>
        <dbReference type="SAM" id="Phobius"/>
    </source>
</evidence>
<dbReference type="SMART" id="SM00184">
    <property type="entry name" value="RING"/>
    <property type="match status" value="1"/>
</dbReference>
<dbReference type="InterPro" id="IPR051653">
    <property type="entry name" value="E3_ligase_sorting_rcpt"/>
</dbReference>
<dbReference type="STRING" id="90262.A0A1X2I0S6"/>
<evidence type="ECO:0000256" key="6">
    <source>
        <dbReference type="ARBA" id="ARBA00022771"/>
    </source>
</evidence>
<dbReference type="EMBL" id="MCGE01000041">
    <property type="protein sequence ID" value="ORZ05991.1"/>
    <property type="molecule type" value="Genomic_DNA"/>
</dbReference>
<dbReference type="PROSITE" id="PS50089">
    <property type="entry name" value="ZF_RING_2"/>
    <property type="match status" value="1"/>
</dbReference>
<evidence type="ECO:0000256" key="9">
    <source>
        <dbReference type="ARBA" id="ARBA00023136"/>
    </source>
</evidence>
<feature type="compositionally biased region" description="Basic and acidic residues" evidence="11">
    <location>
        <begin position="298"/>
        <end position="311"/>
    </location>
</feature>
<dbReference type="Gene3D" id="3.50.30.30">
    <property type="match status" value="1"/>
</dbReference>
<dbReference type="EC" id="2.3.2.27" evidence="3"/>
<evidence type="ECO:0000313" key="14">
    <source>
        <dbReference type="EMBL" id="ORZ05991.1"/>
    </source>
</evidence>
<feature type="region of interest" description="Disordered" evidence="11">
    <location>
        <begin position="298"/>
        <end position="320"/>
    </location>
</feature>
<dbReference type="Gene3D" id="3.30.40.10">
    <property type="entry name" value="Zinc/RING finger domain, C3HC4 (zinc finger)"/>
    <property type="match status" value="1"/>
</dbReference>
<reference evidence="14 15" key="1">
    <citation type="submission" date="2016-07" db="EMBL/GenBank/DDBJ databases">
        <title>Pervasive Adenine N6-methylation of Active Genes in Fungi.</title>
        <authorList>
            <consortium name="DOE Joint Genome Institute"/>
            <person name="Mondo S.J."/>
            <person name="Dannebaum R.O."/>
            <person name="Kuo R.C."/>
            <person name="Labutti K."/>
            <person name="Haridas S."/>
            <person name="Kuo A."/>
            <person name="Salamov A."/>
            <person name="Ahrendt S.R."/>
            <person name="Lipzen A."/>
            <person name="Sullivan W."/>
            <person name="Andreopoulos W.B."/>
            <person name="Clum A."/>
            <person name="Lindquist E."/>
            <person name="Daum C."/>
            <person name="Ramamoorthy G.K."/>
            <person name="Gryganskyi A."/>
            <person name="Culley D."/>
            <person name="Magnuson J.K."/>
            <person name="James T.Y."/>
            <person name="O'Malley M.A."/>
            <person name="Stajich J.E."/>
            <person name="Spatafora J.W."/>
            <person name="Visel A."/>
            <person name="Grigoriev I.V."/>
        </authorList>
    </citation>
    <scope>NUCLEOTIDE SEQUENCE [LARGE SCALE GENOMIC DNA]</scope>
    <source>
        <strain evidence="14 15">NRRL 1336</strain>
    </source>
</reference>
<keyword evidence="9 12" id="KW-0472">Membrane</keyword>
<name>A0A1X2I0S6_9FUNG</name>
<evidence type="ECO:0000256" key="5">
    <source>
        <dbReference type="ARBA" id="ARBA00022723"/>
    </source>
</evidence>
<dbReference type="OrthoDB" id="8062037at2759"/>
<evidence type="ECO:0000256" key="4">
    <source>
        <dbReference type="ARBA" id="ARBA00022692"/>
    </source>
</evidence>
<dbReference type="PANTHER" id="PTHR47168:SF1">
    <property type="entry name" value="OS02G0798600 PROTEIN"/>
    <property type="match status" value="1"/>
</dbReference>
<dbReference type="GO" id="GO:0061630">
    <property type="term" value="F:ubiquitin protein ligase activity"/>
    <property type="evidence" value="ECO:0007669"/>
    <property type="project" value="UniProtKB-EC"/>
</dbReference>
<evidence type="ECO:0000256" key="10">
    <source>
        <dbReference type="PROSITE-ProRule" id="PRU00175"/>
    </source>
</evidence>
<dbReference type="GO" id="GO:0008270">
    <property type="term" value="F:zinc ion binding"/>
    <property type="evidence" value="ECO:0007669"/>
    <property type="project" value="UniProtKB-KW"/>
</dbReference>
<dbReference type="Pfam" id="PF02225">
    <property type="entry name" value="PA"/>
    <property type="match status" value="1"/>
</dbReference>
<dbReference type="SUPFAM" id="SSF57850">
    <property type="entry name" value="RING/U-box"/>
    <property type="match status" value="1"/>
</dbReference>
<dbReference type="Pfam" id="PF13639">
    <property type="entry name" value="zf-RING_2"/>
    <property type="match status" value="1"/>
</dbReference>
<protein>
    <recommendedName>
        <fullName evidence="3">RING-type E3 ubiquitin transferase</fullName>
        <ecNumber evidence="3">2.3.2.27</ecNumber>
    </recommendedName>
</protein>
<dbReference type="InterPro" id="IPR001841">
    <property type="entry name" value="Znf_RING"/>
</dbReference>
<keyword evidence="8 12" id="KW-1133">Transmembrane helix</keyword>
<dbReference type="InterPro" id="IPR046450">
    <property type="entry name" value="PA_dom_sf"/>
</dbReference>
<evidence type="ECO:0000313" key="15">
    <source>
        <dbReference type="Proteomes" id="UP000193560"/>
    </source>
</evidence>
<evidence type="ECO:0000256" key="1">
    <source>
        <dbReference type="ARBA" id="ARBA00000900"/>
    </source>
</evidence>
<organism evidence="14 15">
    <name type="scientific">Absidia repens</name>
    <dbReference type="NCBI Taxonomy" id="90262"/>
    <lineage>
        <taxon>Eukaryota</taxon>
        <taxon>Fungi</taxon>
        <taxon>Fungi incertae sedis</taxon>
        <taxon>Mucoromycota</taxon>
        <taxon>Mucoromycotina</taxon>
        <taxon>Mucoromycetes</taxon>
        <taxon>Mucorales</taxon>
        <taxon>Cunninghamellaceae</taxon>
        <taxon>Absidia</taxon>
    </lineage>
</organism>